<dbReference type="Pfam" id="PF13884">
    <property type="entry name" value="Peptidase_S74"/>
    <property type="match status" value="1"/>
</dbReference>
<feature type="compositionally biased region" description="Low complexity" evidence="2">
    <location>
        <begin position="282"/>
        <end position="297"/>
    </location>
</feature>
<dbReference type="RefSeq" id="WP_313831561.1">
    <property type="nucleotide sequence ID" value="NZ_JAQOUE010000001.1"/>
</dbReference>
<feature type="compositionally biased region" description="Polar residues" evidence="2">
    <location>
        <begin position="333"/>
        <end position="366"/>
    </location>
</feature>
<feature type="region of interest" description="Disordered" evidence="2">
    <location>
        <begin position="278"/>
        <end position="367"/>
    </location>
</feature>
<dbReference type="InterPro" id="IPR050149">
    <property type="entry name" value="Collagen_superfamily"/>
</dbReference>
<evidence type="ECO:0000256" key="1">
    <source>
        <dbReference type="SAM" id="Coils"/>
    </source>
</evidence>
<keyword evidence="1" id="KW-0175">Coiled coil</keyword>
<feature type="coiled-coil region" evidence="1">
    <location>
        <begin position="618"/>
        <end position="652"/>
    </location>
</feature>
<keyword evidence="5" id="KW-1185">Reference proteome</keyword>
<protein>
    <submittedName>
        <fullName evidence="4">Tail fiber domain-containing protein</fullName>
    </submittedName>
</protein>
<reference evidence="4 5" key="1">
    <citation type="journal article" date="2023" name="ISME J.">
        <title>Cultivation and genomic characterization of novel and ubiquitous marine nitrite-oxidizing bacteria from the Nitrospirales.</title>
        <authorList>
            <person name="Mueller A.J."/>
            <person name="Daebeler A."/>
            <person name="Herbold C.W."/>
            <person name="Kirkegaard R.H."/>
            <person name="Daims H."/>
        </authorList>
    </citation>
    <scope>NUCLEOTIDE SEQUENCE [LARGE SCALE GENOMIC DNA]</scope>
    <source>
        <strain evidence="4 5">EB</strain>
    </source>
</reference>
<sequence>MRHFRDVNTRTKGIHITTSWLTILSVILVLGMGHPGWANELWIKPAKKDEGKTVGHWAVANLGNATHFSFAVPDNLDAFTSAKVVMIPKKTESLTYDVEISVADVGDAHDAFTNTQTNLTQAVIEDEVTEIDVTGLVPTTLLVPGQSYVSVRFASQAQVVGLRVLYDGPAGPQGDPGPPGPQGVAGPPGPQGPQGDPGPAGADGAPGPQGPQGVAGPVGTQGPPGPAGADGALGADGSQWLTGNGAPAIGDGVVGDFYLDAETGKYFEKIDATTWTLAGNLQGPQGDPGPAGADGAPGPQGPQGGPGPAGPPGPQGVAGPAGPQGPAGPLNPNVLTGTTNTSVGVNALASSPTGSSNTAMGVNALQNTSTGGGNSSFGAFALRSNTSGISNTGLGFMALNDNTTGSFNTAIGTDALQNSGVNKSNNTALGYFALRFNNGNSNTAIGSRALETIGVGSGNIAIGNSAGGNVSNGSSNIHIGHSGQSADSSTIRIGSGQAQTFIAGIRGVTTGVADAVSVVIDSNGQLGTVSSSRRFKEDIQDMGDTSDGLLALRPVTFRYIQPTADGAKPMQYGLIAEEVAAVYPDLVVYGEDGQVETVQYYKLTAMLLNELQKQHQVSETYQKKVHAIDAELEALKRQNASLLQQVQVLSAGLHARIPEQTRVRHVGLINE</sequence>
<feature type="compositionally biased region" description="Pro residues" evidence="2">
    <location>
        <begin position="175"/>
        <end position="191"/>
    </location>
</feature>
<dbReference type="Proteomes" id="UP001250932">
    <property type="component" value="Unassembled WGS sequence"/>
</dbReference>
<organism evidence="4 5">
    <name type="scientific">Candidatus Nitronereus thalassa</name>
    <dbReference type="NCBI Taxonomy" id="3020898"/>
    <lineage>
        <taxon>Bacteria</taxon>
        <taxon>Pseudomonadati</taxon>
        <taxon>Nitrospirota</taxon>
        <taxon>Nitrospiria</taxon>
        <taxon>Nitrospirales</taxon>
        <taxon>Nitrospiraceae</taxon>
        <taxon>Candidatus Nitronereus</taxon>
    </lineage>
</organism>
<gene>
    <name evidence="4" type="ORF">PPG34_02505</name>
</gene>
<evidence type="ECO:0000313" key="4">
    <source>
        <dbReference type="EMBL" id="MDT7041205.1"/>
    </source>
</evidence>
<dbReference type="InterPro" id="IPR030392">
    <property type="entry name" value="S74_ICA"/>
</dbReference>
<name>A0ABU3K476_9BACT</name>
<dbReference type="Pfam" id="PF01391">
    <property type="entry name" value="Collagen"/>
    <property type="match status" value="2"/>
</dbReference>
<feature type="domain" description="Peptidase S74" evidence="3">
    <location>
        <begin position="531"/>
        <end position="625"/>
    </location>
</feature>
<evidence type="ECO:0000313" key="5">
    <source>
        <dbReference type="Proteomes" id="UP001250932"/>
    </source>
</evidence>
<dbReference type="PROSITE" id="PS51688">
    <property type="entry name" value="ICA"/>
    <property type="match status" value="1"/>
</dbReference>
<comment type="caution">
    <text evidence="4">The sequence shown here is derived from an EMBL/GenBank/DDBJ whole genome shotgun (WGS) entry which is preliminary data.</text>
</comment>
<dbReference type="InterPro" id="IPR008160">
    <property type="entry name" value="Collagen"/>
</dbReference>
<evidence type="ECO:0000256" key="2">
    <source>
        <dbReference type="SAM" id="MobiDB-lite"/>
    </source>
</evidence>
<accession>A0ABU3K476</accession>
<dbReference type="EMBL" id="JAQOUE010000001">
    <property type="protein sequence ID" value="MDT7041205.1"/>
    <property type="molecule type" value="Genomic_DNA"/>
</dbReference>
<feature type="region of interest" description="Disordered" evidence="2">
    <location>
        <begin position="167"/>
        <end position="239"/>
    </location>
</feature>
<dbReference type="PANTHER" id="PTHR24023:SF1082">
    <property type="entry name" value="COLLAGEN TRIPLE HELIX REPEAT"/>
    <property type="match status" value="1"/>
</dbReference>
<proteinExistence type="predicted"/>
<feature type="compositionally biased region" description="Low complexity" evidence="2">
    <location>
        <begin position="193"/>
        <end position="237"/>
    </location>
</feature>
<evidence type="ECO:0000259" key="3">
    <source>
        <dbReference type="PROSITE" id="PS51688"/>
    </source>
</evidence>
<dbReference type="PANTHER" id="PTHR24023">
    <property type="entry name" value="COLLAGEN ALPHA"/>
    <property type="match status" value="1"/>
</dbReference>